<feature type="transmembrane region" description="Helical" evidence="3">
    <location>
        <begin position="459"/>
        <end position="476"/>
    </location>
</feature>
<feature type="compositionally biased region" description="Basic and acidic residues" evidence="2">
    <location>
        <begin position="1535"/>
        <end position="1545"/>
    </location>
</feature>
<comment type="caution">
    <text evidence="4">The sequence shown here is derived from an EMBL/GenBank/DDBJ whole genome shotgun (WGS) entry which is preliminary data.</text>
</comment>
<evidence type="ECO:0000313" key="5">
    <source>
        <dbReference type="Proteomes" id="UP000220797"/>
    </source>
</evidence>
<organism evidence="4 5">
    <name type="scientific">Plasmodium gallinaceum</name>
    <dbReference type="NCBI Taxonomy" id="5849"/>
    <lineage>
        <taxon>Eukaryota</taxon>
        <taxon>Sar</taxon>
        <taxon>Alveolata</taxon>
        <taxon>Apicomplexa</taxon>
        <taxon>Aconoidasida</taxon>
        <taxon>Haemosporida</taxon>
        <taxon>Plasmodiidae</taxon>
        <taxon>Plasmodium</taxon>
        <taxon>Plasmodium (Haemamoeba)</taxon>
    </lineage>
</organism>
<feature type="coiled-coil region" evidence="1">
    <location>
        <begin position="372"/>
        <end position="446"/>
    </location>
</feature>
<feature type="transmembrane region" description="Helical" evidence="3">
    <location>
        <begin position="2103"/>
        <end position="2122"/>
    </location>
</feature>
<keyword evidence="1" id="KW-0175">Coiled coil</keyword>
<dbReference type="RefSeq" id="XP_028526823.1">
    <property type="nucleotide sequence ID" value="XM_028670030.1"/>
</dbReference>
<evidence type="ECO:0000256" key="1">
    <source>
        <dbReference type="SAM" id="Coils"/>
    </source>
</evidence>
<dbReference type="OMA" id="YNCYFLL"/>
<gene>
    <name evidence="4" type="ORF">PGAL8A_00170900</name>
</gene>
<reference evidence="4" key="1">
    <citation type="submission" date="2015-04" db="EMBL/GenBank/DDBJ databases">
        <authorList>
            <consortium name="Pathogen Informatics"/>
        </authorList>
    </citation>
    <scope>NUCLEOTIDE SEQUENCE [LARGE SCALE GENOMIC DNA]</scope>
    <source>
        <strain evidence="4">8A</strain>
    </source>
</reference>
<evidence type="ECO:0000256" key="3">
    <source>
        <dbReference type="SAM" id="Phobius"/>
    </source>
</evidence>
<feature type="region of interest" description="Disordered" evidence="2">
    <location>
        <begin position="1523"/>
        <end position="1545"/>
    </location>
</feature>
<accession>A0A1J1GNH1</accession>
<feature type="transmembrane region" description="Helical" evidence="3">
    <location>
        <begin position="518"/>
        <end position="536"/>
    </location>
</feature>
<sequence>MEICKEECHLLSIDNILSKYDLYMNNLIKNDGVRDIIEKFIFQYNSFDECEKKLIYIIKNFENFTFRKFQRHYLFITNLIKEICHTEFIAIIYNEILKERNLKESTFYIERNNYEYENKIKSDKQFKNTCEAIYKKYILVIIKILYFSSNLSYNYHKNLINSLSYICILISKYDTFISPNEKFSELIYRIFWQYYSKNFSIINENYFSVDEDESSSSYDEILKNENYPTYITINNLHEKKTQNVEIYKTTEKENFEKKKKKKERKVIEKFNEIKKEKCIKNKKKCESKSNNIITINNNGDSNEVHKEKHINKQNKEFINEKGNDENLNECNKNDIHGIKTGISCSLDKCNNLIENESHESVNKRLSICKNDKKKKKMKIKSTNSEKINMEKELINKNEININKSVNEEKNSQNNEILEKEKKKQRVDKTKSLIISSEEDLDQIEKKDIIPIKSDIKDENILFVNIILNIYINLFNLKNKKKFLFYYDNENRYKEFLLNNVEIIINQIKAMINKVKNNLCLSLIYFLKLIFLIFSFLNKLAKNNFKSIYTNESNVNKESDEAFMKNIKNECSSNFKYFHNPFLNSNNYKFPIINKKKEEYAEENKIKIENSNTLNSLNNNENVLNNYDFVFNNNNVFFNNVNTTSNNNITFDNNINNNDHFFNNINNNIFNYNINNNENVFNNNIDNSYFYINNHYRNNSNYINKSIQSTNLFNSSDYIFNNNNSFYYNNSVNNYINGYNCNYNNSFYINKNKCENNTWNYKNNSIINDNNINNKKKSIHEMVIDILTGIYNKNFLEILDILLKCVENNFKDEYIIVIKKIFSCMLKSLEYINEINKYKIYMFILAKIDRFIKNKRYEHNNSTLNNYNCYLLLNLVFNLFKNNKRKKNLWHILFEIHANKIKRKMNMKNNNLKNDLNNKLNNEYFKNKNNDFSNKMVISNLIKNNDRIQSENREDVKKSYLREKENNIKISDTNNFLLNNIINFLLECFINKGCIIRFFSLRIFYMMTKLFLLFIKNKIFEYEEEILKNYIIKSIYQNFFLCVFNALKEPDTNIYIYVKFRNLCLNLLYLCTKILSTNFLNEFYEKIIYNNLLYVDFFYKNKECYLNEKSEYDKTLKHIYVLFIKNSKDLYLFSSMLLFKKCKNITNFKIFKNIFKISSDEINIILNNLITKNKECLNSTENNNYYLIDLSESNNLKKRKENNKIENFSFKNININDFFSKDSQIKLMLNNKNEEELKEEVYKNFFFINIFYFLELKGLNCYNNTYIYYIFNCIFCFLNIYINRFLFFSSFIKNEHNNLNNIFYLDTYNNKEEKNNLTHIKNVKDFITELLSFLRNYFIIITLIEEHLININVELLLKKKTKKKELLNLKNFKKLIILELQKFYYTFVKLLKILYLLNRENKYNTTPFEFFFFKMIHSLDNQLIDIYTKRYIFKFLKYFTFNEKFKDILVNKIGDFYSKLKNRKKKISDSFSKKYNKKYECQNKRNDNYDCESLLIKNEDTNFNDSIYVKDEITSSLIIENDKKNDNRKKKNKNNHKNENTISKKDSNTLFTEKNYSLKENENNNNTNFTEIDKCLEEKNEQICVKNNENYINTIKKKCNEGRDKYSDNSDLKNIKKINVNKKNINNEKENKICPLYSDIDDIDKKKIEIKVTDCNRVSEDLLNIKKESNDNTEIVTETIKYSSKGINKKERKFNASVENKHKKETKNKKEDNDKAIGEEKKDINEIVQKKIDLNEINEKKELVEKVVDINKNIKLRKIKEKNISDNINEKTSFKISLNYHKIINELDKLNFNKKHNINNYKECKLKKSFYKGVELFLLSIFVFEKNKNLNDIDIFVENYDKINELIDFCKMFNIEKGLEKIVKYLFYYLREVRKKNIPNMIKLIINSFLYISLYKNSEIPFFFISFCSIFINSKNTYINKIIIHNFLIICSTYVEILKKKNSNIKNNILLQYDNNENDNYLNKITEDEFKEVTTSTVEETVNNNLLEDIKSKKNFMIDSEKDDVDNYRSKSDNQNNQKKNKKYFNKSSKKKELNNNILINDDLKKNKNDKKLKNINNNENNQNHNINEQKFLNPLNIYSNEYSKLEESVFHNKSNEKDLEDNLFLHLINFYINFICSFYFYYLTFYENNFIILKNIIFMGINKALQKKTNKKLSCFILSLFYILICLLLKVKTKEEFILTLNHEKMHKKEDRKKKMHKNSYQLNMNNIKKKYKVKIKDIKIFLVKYLISLIDENKYKNIDFINKKKFHKNIKKILNIKSYEDLEDYNYYPSRYYKNKMDKNIDKVFLIRKKKKIMIASSFNVKKNLKKVNYFPNNFSSKFIYTLLSASLLFDKENELLINDQFKKDIKDKNFTKYNLLDYIIYCCFYILFCKIKLIKIMKVFYKMDEKYIKKNFEVLKMNSYIYNKKKYSLLQFHLCIEILNLIFSNIKFLPFNSIKLIFDIFLNKAFLSLIVDKKDKNINNFQNLFYNFFFVTFYSQTQKFVLLPHFIYQYQRTLHLLHLLSNVSICEKKKFFNNSFVLEIIKNCFPHTDSMDLNNSYENRNSDEKKLAETSQRMLRSKKKFLN</sequence>
<feature type="compositionally biased region" description="Basic residues" evidence="2">
    <location>
        <begin position="1525"/>
        <end position="1534"/>
    </location>
</feature>
<name>A0A1J1GNH1_PLAGA</name>
<evidence type="ECO:0000313" key="4">
    <source>
        <dbReference type="EMBL" id="CRG94002.1"/>
    </source>
</evidence>
<dbReference type="OrthoDB" id="372593at2759"/>
<dbReference type="Proteomes" id="UP000220797">
    <property type="component" value="Unassembled WGS sequence"/>
</dbReference>
<feature type="region of interest" description="Disordered" evidence="2">
    <location>
        <begin position="2003"/>
        <end position="2026"/>
    </location>
</feature>
<keyword evidence="5" id="KW-1185">Reference proteome</keyword>
<keyword evidence="3" id="KW-1133">Transmembrane helix</keyword>
<keyword evidence="3" id="KW-0812">Transmembrane</keyword>
<dbReference type="EMBL" id="CVMV01000020">
    <property type="protein sequence ID" value="CRG94002.1"/>
    <property type="molecule type" value="Genomic_DNA"/>
</dbReference>
<proteinExistence type="predicted"/>
<keyword evidence="3" id="KW-0472">Membrane</keyword>
<protein>
    <submittedName>
        <fullName evidence="4">Uncharacterized protein</fullName>
    </submittedName>
</protein>
<dbReference type="GeneID" id="39730236"/>
<evidence type="ECO:0000256" key="2">
    <source>
        <dbReference type="SAM" id="MobiDB-lite"/>
    </source>
</evidence>
<feature type="transmembrane region" description="Helical" evidence="3">
    <location>
        <begin position="2153"/>
        <end position="2171"/>
    </location>
</feature>
<dbReference type="VEuPathDB" id="PlasmoDB:PGAL8A_00170900"/>